<dbReference type="PROSITE" id="PS51257">
    <property type="entry name" value="PROKAR_LIPOPROTEIN"/>
    <property type="match status" value="1"/>
</dbReference>
<evidence type="ECO:0000313" key="3">
    <source>
        <dbReference type="EMBL" id="SMO98447.1"/>
    </source>
</evidence>
<feature type="chain" id="PRO_5021782413" description="Lipoprotein" evidence="2">
    <location>
        <begin position="35"/>
        <end position="157"/>
    </location>
</feature>
<keyword evidence="2" id="KW-0732">Signal</keyword>
<gene>
    <name evidence="3" type="ORF">SAMN06273567_11342</name>
</gene>
<evidence type="ECO:0008006" key="5">
    <source>
        <dbReference type="Google" id="ProtNLM"/>
    </source>
</evidence>
<accession>A0A521FQE2</accession>
<evidence type="ECO:0000256" key="1">
    <source>
        <dbReference type="SAM" id="MobiDB-lite"/>
    </source>
</evidence>
<dbReference type="Proteomes" id="UP000317484">
    <property type="component" value="Unassembled WGS sequence"/>
</dbReference>
<organism evidence="3 4">
    <name type="scientific">Geodermatophilus aquaeductus</name>
    <dbReference type="NCBI Taxonomy" id="1564161"/>
    <lineage>
        <taxon>Bacteria</taxon>
        <taxon>Bacillati</taxon>
        <taxon>Actinomycetota</taxon>
        <taxon>Actinomycetes</taxon>
        <taxon>Geodermatophilales</taxon>
        <taxon>Geodermatophilaceae</taxon>
        <taxon>Geodermatophilus</taxon>
    </lineage>
</organism>
<feature type="region of interest" description="Disordered" evidence="1">
    <location>
        <begin position="35"/>
        <end position="54"/>
    </location>
</feature>
<evidence type="ECO:0000313" key="4">
    <source>
        <dbReference type="Proteomes" id="UP000317484"/>
    </source>
</evidence>
<name>A0A521FQE2_9ACTN</name>
<dbReference type="RefSeq" id="WP_142460706.1">
    <property type="nucleotide sequence ID" value="NZ_FXTJ01000013.1"/>
</dbReference>
<dbReference type="EMBL" id="FXTJ01000013">
    <property type="protein sequence ID" value="SMO98447.1"/>
    <property type="molecule type" value="Genomic_DNA"/>
</dbReference>
<reference evidence="3 4" key="1">
    <citation type="submission" date="2017-05" db="EMBL/GenBank/DDBJ databases">
        <authorList>
            <person name="Varghese N."/>
            <person name="Submissions S."/>
        </authorList>
    </citation>
    <scope>NUCLEOTIDE SEQUENCE [LARGE SCALE GENOMIC DNA]</scope>
    <source>
        <strain evidence="3 4">DSM 46834</strain>
    </source>
</reference>
<sequence length="157" mass="14929">MRTTAVRTTSLLAAGAAVLLLGACGGGDDPVASAADGGAAGTVEEGTPEDGPLPADADVCALYAADGQALLDAYDAYGSGATADPGDFYASLEALAADVDSAPVGEVSPDVLTAAQETSAAAAEAVPALEGGEGVEEVDATIGGLESLTDACAALGL</sequence>
<keyword evidence="4" id="KW-1185">Reference proteome</keyword>
<dbReference type="AlphaFoldDB" id="A0A521FQE2"/>
<protein>
    <recommendedName>
        <fullName evidence="5">Lipoprotein</fullName>
    </recommendedName>
</protein>
<proteinExistence type="predicted"/>
<feature type="signal peptide" evidence="2">
    <location>
        <begin position="1"/>
        <end position="34"/>
    </location>
</feature>
<evidence type="ECO:0000256" key="2">
    <source>
        <dbReference type="SAM" id="SignalP"/>
    </source>
</evidence>